<evidence type="ECO:0000313" key="2">
    <source>
        <dbReference type="Proteomes" id="UP001160148"/>
    </source>
</evidence>
<name>A0AAV0Y7K2_9HEMI</name>
<accession>A0AAV0Y7K2</accession>
<reference evidence="1 2" key="1">
    <citation type="submission" date="2023-01" db="EMBL/GenBank/DDBJ databases">
        <authorList>
            <person name="Whitehead M."/>
        </authorList>
    </citation>
    <scope>NUCLEOTIDE SEQUENCE [LARGE SCALE GENOMIC DNA]</scope>
</reference>
<dbReference type="EMBL" id="CARXXK010001583">
    <property type="protein sequence ID" value="CAI6376850.1"/>
    <property type="molecule type" value="Genomic_DNA"/>
</dbReference>
<dbReference type="Proteomes" id="UP001160148">
    <property type="component" value="Unassembled WGS sequence"/>
</dbReference>
<organism evidence="1 2">
    <name type="scientific">Macrosiphum euphorbiae</name>
    <name type="common">potato aphid</name>
    <dbReference type="NCBI Taxonomy" id="13131"/>
    <lineage>
        <taxon>Eukaryota</taxon>
        <taxon>Metazoa</taxon>
        <taxon>Ecdysozoa</taxon>
        <taxon>Arthropoda</taxon>
        <taxon>Hexapoda</taxon>
        <taxon>Insecta</taxon>
        <taxon>Pterygota</taxon>
        <taxon>Neoptera</taxon>
        <taxon>Paraneoptera</taxon>
        <taxon>Hemiptera</taxon>
        <taxon>Sternorrhyncha</taxon>
        <taxon>Aphidomorpha</taxon>
        <taxon>Aphidoidea</taxon>
        <taxon>Aphididae</taxon>
        <taxon>Macrosiphini</taxon>
        <taxon>Macrosiphum</taxon>
    </lineage>
</organism>
<sequence>MIGIDGLPIAKSSNSQLWPILVYIENTTKIVFPVGIYHGYSKPKNSNMFLDDFISEAINLIANGIVLNNCTKKVSISGFICDSPAKAFLLQLKGHSGFSSCTRCIQVGEYYKNRVCYPYCNFSHKRTHETYIKRKYEDHHIGDTLSRLI</sequence>
<dbReference type="PANTHER" id="PTHR33053">
    <property type="entry name" value="PROTEIN, PUTATIVE-RELATED"/>
    <property type="match status" value="1"/>
</dbReference>
<evidence type="ECO:0000313" key="1">
    <source>
        <dbReference type="EMBL" id="CAI6376850.1"/>
    </source>
</evidence>
<protein>
    <recommendedName>
        <fullName evidence="3">Transposase</fullName>
    </recommendedName>
</protein>
<proteinExistence type="predicted"/>
<dbReference type="PANTHER" id="PTHR33053:SF26">
    <property type="entry name" value="TRANSPOSASE DOMAIN-CONTAINING PROTEIN"/>
    <property type="match status" value="1"/>
</dbReference>
<evidence type="ECO:0008006" key="3">
    <source>
        <dbReference type="Google" id="ProtNLM"/>
    </source>
</evidence>
<gene>
    <name evidence="1" type="ORF">MEUPH1_LOCUS30181</name>
</gene>
<dbReference type="AlphaFoldDB" id="A0AAV0Y7K2"/>
<comment type="caution">
    <text evidence="1">The sequence shown here is derived from an EMBL/GenBank/DDBJ whole genome shotgun (WGS) entry which is preliminary data.</text>
</comment>
<keyword evidence="2" id="KW-1185">Reference proteome</keyword>